<dbReference type="AlphaFoldDB" id="A0A2T4JVN4"/>
<dbReference type="RefSeq" id="WP_107663691.1">
    <property type="nucleotide sequence ID" value="NZ_PZKG01000033.1"/>
</dbReference>
<dbReference type="PRINTS" id="PR00674">
    <property type="entry name" value="LIGHTHARVSTB"/>
</dbReference>
<evidence type="ECO:0000313" key="22">
    <source>
        <dbReference type="Proteomes" id="UP000241010"/>
    </source>
</evidence>
<dbReference type="GO" id="GO:0042314">
    <property type="term" value="F:bacteriochlorophyll binding"/>
    <property type="evidence" value="ECO:0007669"/>
    <property type="project" value="UniProtKB-KW"/>
</dbReference>
<keyword evidence="11 18" id="KW-0460">Magnesium</keyword>
<evidence type="ECO:0000256" key="9">
    <source>
        <dbReference type="ARBA" id="ARBA00022692"/>
    </source>
</evidence>
<evidence type="ECO:0000256" key="15">
    <source>
        <dbReference type="ARBA" id="ARBA00023136"/>
    </source>
</evidence>
<evidence type="ECO:0000256" key="10">
    <source>
        <dbReference type="ARBA" id="ARBA00022723"/>
    </source>
</evidence>
<keyword evidence="12" id="KW-0076">Bacteriochlorophyll</keyword>
<evidence type="ECO:0000256" key="4">
    <source>
        <dbReference type="ARBA" id="ARBA00011367"/>
    </source>
</evidence>
<organism evidence="21 22">
    <name type="scientific">Cereibacter changlensis JA139</name>
    <dbReference type="NCBI Taxonomy" id="1188249"/>
    <lineage>
        <taxon>Bacteria</taxon>
        <taxon>Pseudomonadati</taxon>
        <taxon>Pseudomonadota</taxon>
        <taxon>Alphaproteobacteria</taxon>
        <taxon>Rhodobacterales</taxon>
        <taxon>Paracoccaceae</taxon>
        <taxon>Cereibacter</taxon>
    </lineage>
</organism>
<keyword evidence="14" id="KW-0157">Chromophore</keyword>
<comment type="similarity">
    <text evidence="3">Belongs to the antenna complex beta subunit family.</text>
</comment>
<dbReference type="PIRSF" id="PIRSF002900">
    <property type="entry name" value="Antenna_beta"/>
    <property type="match status" value="1"/>
</dbReference>
<feature type="domain" description="Antenna complex alpha/beta subunit" evidence="20">
    <location>
        <begin position="16"/>
        <end position="50"/>
    </location>
</feature>
<evidence type="ECO:0000256" key="17">
    <source>
        <dbReference type="ARBA" id="ARBA00030677"/>
    </source>
</evidence>
<keyword evidence="22" id="KW-1185">Reference proteome</keyword>
<dbReference type="InterPro" id="IPR035889">
    <property type="entry name" value="Light-harvesting_complex"/>
</dbReference>
<evidence type="ECO:0000256" key="1">
    <source>
        <dbReference type="ARBA" id="ARBA00002455"/>
    </source>
</evidence>
<evidence type="ECO:0000256" key="3">
    <source>
        <dbReference type="ARBA" id="ARBA00011052"/>
    </source>
</evidence>
<evidence type="ECO:0000259" key="20">
    <source>
        <dbReference type="Pfam" id="PF00556"/>
    </source>
</evidence>
<sequence>MTDDLNKVWPTGLTVAEAEEVQKQLILGTRVFGGIALLAHFLAAAATPWLG</sequence>
<evidence type="ECO:0000256" key="7">
    <source>
        <dbReference type="ARBA" id="ARBA00022519"/>
    </source>
</evidence>
<keyword evidence="5" id="KW-1003">Cell membrane</keyword>
<keyword evidence="6" id="KW-0148">Chlorophyll</keyword>
<dbReference type="InterPro" id="IPR000066">
    <property type="entry name" value="Antenna_a/b"/>
</dbReference>
<evidence type="ECO:0000256" key="18">
    <source>
        <dbReference type="PIRSR" id="PIRSR002900-1"/>
    </source>
</evidence>
<comment type="subunit">
    <text evidence="4">The core complex is formed by different alpha and beta chains, binding bacteriochlorophyll molecules, and arranged most probably in tetrameric structures disposed around the reaction center. The non-pigmented gamma chains may constitute additional components.</text>
</comment>
<evidence type="ECO:0000256" key="16">
    <source>
        <dbReference type="ARBA" id="ARBA00023243"/>
    </source>
</evidence>
<evidence type="ECO:0000256" key="14">
    <source>
        <dbReference type="ARBA" id="ARBA00022991"/>
    </source>
</evidence>
<dbReference type="GO" id="GO:0005886">
    <property type="term" value="C:plasma membrane"/>
    <property type="evidence" value="ECO:0007669"/>
    <property type="project" value="UniProtKB-SubCell"/>
</dbReference>
<feature type="binding site" description="axial binding residue" evidence="18">
    <location>
        <position position="40"/>
    </location>
    <ligand>
        <name>a bacteriochlorophyll</name>
        <dbReference type="ChEBI" id="CHEBI:38201"/>
    </ligand>
    <ligandPart>
        <name>Mg</name>
        <dbReference type="ChEBI" id="CHEBI:25107"/>
    </ligandPart>
</feature>
<accession>A0A2T4JVN4</accession>
<keyword evidence="13 19" id="KW-1133">Transmembrane helix</keyword>
<dbReference type="Gene3D" id="1.20.5.250">
    <property type="match status" value="1"/>
</dbReference>
<protein>
    <recommendedName>
        <fullName evidence="17">Antenna pigment protein beta chain</fullName>
    </recommendedName>
</protein>
<dbReference type="Pfam" id="PF00556">
    <property type="entry name" value="LHC"/>
    <property type="match status" value="1"/>
</dbReference>
<evidence type="ECO:0000313" key="21">
    <source>
        <dbReference type="EMBL" id="PTE21978.1"/>
    </source>
</evidence>
<comment type="function">
    <text evidence="1">Antenna complexes are light-harvesting systems, which transfer the excitation energy to the reaction centers.</text>
</comment>
<feature type="transmembrane region" description="Helical" evidence="19">
    <location>
        <begin position="31"/>
        <end position="50"/>
    </location>
</feature>
<dbReference type="InterPro" id="IPR023624">
    <property type="entry name" value="Antenna_beta_dom_sf"/>
</dbReference>
<dbReference type="InterPro" id="IPR002362">
    <property type="entry name" value="LHB-1/5"/>
</dbReference>
<keyword evidence="8" id="KW-0042">Antenna complex</keyword>
<reference evidence="21 22" key="1">
    <citation type="submission" date="2018-03" db="EMBL/GenBank/DDBJ databases">
        <title>Cereibacter changlensis.</title>
        <authorList>
            <person name="Meyer T.E."/>
            <person name="Miller S."/>
            <person name="Lodha T."/>
            <person name="Gandham S."/>
            <person name="Chintalapati S."/>
            <person name="Chintalapati V.R."/>
        </authorList>
    </citation>
    <scope>NUCLEOTIDE SEQUENCE [LARGE SCALE GENOMIC DNA]</scope>
    <source>
        <strain evidence="21 22">JA139</strain>
    </source>
</reference>
<evidence type="ECO:0000256" key="19">
    <source>
        <dbReference type="SAM" id="Phobius"/>
    </source>
</evidence>
<dbReference type="Proteomes" id="UP000241010">
    <property type="component" value="Unassembled WGS sequence"/>
</dbReference>
<evidence type="ECO:0000256" key="12">
    <source>
        <dbReference type="ARBA" id="ARBA00022956"/>
    </source>
</evidence>
<name>A0A2T4JVN4_9RHOB</name>
<evidence type="ECO:0000256" key="5">
    <source>
        <dbReference type="ARBA" id="ARBA00022475"/>
    </source>
</evidence>
<dbReference type="OrthoDB" id="7391998at2"/>
<evidence type="ECO:0000256" key="11">
    <source>
        <dbReference type="ARBA" id="ARBA00022842"/>
    </source>
</evidence>
<evidence type="ECO:0000256" key="6">
    <source>
        <dbReference type="ARBA" id="ARBA00022494"/>
    </source>
</evidence>
<dbReference type="EMBL" id="PZKG01000033">
    <property type="protein sequence ID" value="PTE21978.1"/>
    <property type="molecule type" value="Genomic_DNA"/>
</dbReference>
<comment type="caution">
    <text evidence="21">The sequence shown here is derived from an EMBL/GenBank/DDBJ whole genome shotgun (WGS) entry which is preliminary data.</text>
</comment>
<evidence type="ECO:0000256" key="13">
    <source>
        <dbReference type="ARBA" id="ARBA00022989"/>
    </source>
</evidence>
<gene>
    <name evidence="21" type="ORF">C5F48_09635</name>
</gene>
<evidence type="ECO:0000256" key="8">
    <source>
        <dbReference type="ARBA" id="ARBA00022549"/>
    </source>
</evidence>
<dbReference type="SUPFAM" id="SSF56918">
    <property type="entry name" value="Light-harvesting complex subunits"/>
    <property type="match status" value="1"/>
</dbReference>
<keyword evidence="15 19" id="KW-0472">Membrane</keyword>
<dbReference type="GO" id="GO:0046872">
    <property type="term" value="F:metal ion binding"/>
    <property type="evidence" value="ECO:0007669"/>
    <property type="project" value="UniProtKB-KW"/>
</dbReference>
<dbReference type="GO" id="GO:0030077">
    <property type="term" value="C:plasma membrane light-harvesting complex"/>
    <property type="evidence" value="ECO:0007669"/>
    <property type="project" value="InterPro"/>
</dbReference>
<dbReference type="GO" id="GO:0019684">
    <property type="term" value="P:photosynthesis, light reaction"/>
    <property type="evidence" value="ECO:0007669"/>
    <property type="project" value="InterPro"/>
</dbReference>
<dbReference type="InterPro" id="IPR023623">
    <property type="entry name" value="Antenna_beta_CS"/>
</dbReference>
<evidence type="ECO:0000256" key="2">
    <source>
        <dbReference type="ARBA" id="ARBA00004249"/>
    </source>
</evidence>
<dbReference type="PROSITE" id="PS00969">
    <property type="entry name" value="ANTENNA_COMP_BETA"/>
    <property type="match status" value="1"/>
</dbReference>
<keyword evidence="10 18" id="KW-0479">Metal-binding</keyword>
<keyword evidence="16" id="KW-0437">Light-harvesting polypeptide</keyword>
<comment type="subcellular location">
    <subcellularLocation>
        <location evidence="2">Cell inner membrane</location>
        <topology evidence="2">Single-pass type II membrane protein</topology>
    </subcellularLocation>
</comment>
<keyword evidence="9 19" id="KW-0812">Transmembrane</keyword>
<proteinExistence type="inferred from homology"/>
<keyword evidence="7" id="KW-0997">Cell inner membrane</keyword>